<dbReference type="HOGENOM" id="CLU_112329_1_1_9"/>
<proteinExistence type="predicted"/>
<dbReference type="GO" id="GO:0016747">
    <property type="term" value="F:acyltransferase activity, transferring groups other than amino-acyl groups"/>
    <property type="evidence" value="ECO:0007669"/>
    <property type="project" value="InterPro"/>
</dbReference>
<dbReference type="SUPFAM" id="SSF55729">
    <property type="entry name" value="Acyl-CoA N-acyltransferases (Nat)"/>
    <property type="match status" value="1"/>
</dbReference>
<dbReference type="PATRIC" id="fig|1285586.5.peg.453"/>
<reference evidence="2 3" key="1">
    <citation type="submission" date="2013-04" db="EMBL/GenBank/DDBJ databases">
        <title>Draft genome of the heavy metal tolerant bacterium Lysinibacillus sphaericus strain OT4b.31.</title>
        <authorList>
            <person name="Pena-Montenegro T.D."/>
            <person name="Dussan J."/>
        </authorList>
    </citation>
    <scope>NUCLEOTIDE SEQUENCE [LARGE SCALE GENOMIC DNA]</scope>
    <source>
        <strain evidence="2 3">OT4b.31</strain>
    </source>
</reference>
<evidence type="ECO:0000313" key="3">
    <source>
        <dbReference type="Proteomes" id="UP000013911"/>
    </source>
</evidence>
<dbReference type="RefSeq" id="WP_010857421.1">
    <property type="nucleotide sequence ID" value="NZ_KB933398.1"/>
</dbReference>
<accession>R7ZJS0</accession>
<dbReference type="InterPro" id="IPR000182">
    <property type="entry name" value="GNAT_dom"/>
</dbReference>
<dbReference type="Proteomes" id="UP000013911">
    <property type="component" value="Unassembled WGS sequence"/>
</dbReference>
<dbReference type="PROSITE" id="PS51186">
    <property type="entry name" value="GNAT"/>
    <property type="match status" value="1"/>
</dbReference>
<dbReference type="AlphaFoldDB" id="R7ZJS0"/>
<evidence type="ECO:0000313" key="2">
    <source>
        <dbReference type="EMBL" id="EON74269.1"/>
    </source>
</evidence>
<sequence length="164" mass="19635">MDVQIIQAPVEQKNVLRHLLELYTYDFSEFDPLDVNEQGLYGYEYFDHYWTEPERFPFLIKVNGNYAGFALVCKITQEGENYEPYFEMAEFFVMKKYRKDGVGRQAAFYLFDSFPGKWRIAEMEVNVPAQKFWRKIISEYTKGNYKEIQKADWEGPIQMFFTGQ</sequence>
<dbReference type="Gene3D" id="3.40.630.30">
    <property type="match status" value="1"/>
</dbReference>
<dbReference type="eggNOG" id="COG5628">
    <property type="taxonomic scope" value="Bacteria"/>
</dbReference>
<dbReference type="OrthoDB" id="8479334at2"/>
<name>R7ZJS0_LYSSH</name>
<evidence type="ECO:0000259" key="1">
    <source>
        <dbReference type="PROSITE" id="PS51186"/>
    </source>
</evidence>
<gene>
    <name evidence="2" type="ORF">H131_02268</name>
</gene>
<organism evidence="2 3">
    <name type="scientific">Lysinibacillus sphaericus OT4b.31</name>
    <dbReference type="NCBI Taxonomy" id="1285586"/>
    <lineage>
        <taxon>Bacteria</taxon>
        <taxon>Bacillati</taxon>
        <taxon>Bacillota</taxon>
        <taxon>Bacilli</taxon>
        <taxon>Bacillales</taxon>
        <taxon>Bacillaceae</taxon>
        <taxon>Lysinibacillus</taxon>
    </lineage>
</organism>
<comment type="caution">
    <text evidence="2">The sequence shown here is derived from an EMBL/GenBank/DDBJ whole genome shotgun (WGS) entry which is preliminary data.</text>
</comment>
<dbReference type="InterPro" id="IPR016181">
    <property type="entry name" value="Acyl_CoA_acyltransferase"/>
</dbReference>
<protein>
    <recommendedName>
        <fullName evidence="1">N-acetyltransferase domain-containing protein</fullName>
    </recommendedName>
</protein>
<dbReference type="Pfam" id="PF00583">
    <property type="entry name" value="Acetyltransf_1"/>
    <property type="match status" value="1"/>
</dbReference>
<dbReference type="EMBL" id="AQPX01000005">
    <property type="protein sequence ID" value="EON74269.1"/>
    <property type="molecule type" value="Genomic_DNA"/>
</dbReference>
<feature type="domain" description="N-acetyltransferase" evidence="1">
    <location>
        <begin position="17"/>
        <end position="164"/>
    </location>
</feature>